<evidence type="ECO:0000313" key="6">
    <source>
        <dbReference type="EMBL" id="SOQ40504.1"/>
    </source>
</evidence>
<dbReference type="GO" id="GO:0016920">
    <property type="term" value="F:pyroglutamyl-peptidase activity"/>
    <property type="evidence" value="ECO:0007669"/>
    <property type="project" value="InterPro"/>
</dbReference>
<dbReference type="InterPro" id="IPR016125">
    <property type="entry name" value="Peptidase_C15-like"/>
</dbReference>
<evidence type="ECO:0000256" key="2">
    <source>
        <dbReference type="ARBA" id="ARBA00022490"/>
    </source>
</evidence>
<evidence type="ECO:0000256" key="4">
    <source>
        <dbReference type="ARBA" id="ARBA00022801"/>
    </source>
</evidence>
<dbReference type="AlphaFoldDB" id="A0A2H1VJS5"/>
<dbReference type="InterPro" id="IPR036440">
    <property type="entry name" value="Peptidase_C15-like_sf"/>
</dbReference>
<dbReference type="Pfam" id="PF01470">
    <property type="entry name" value="Peptidase_C15"/>
    <property type="match status" value="1"/>
</dbReference>
<keyword evidence="3" id="KW-0645">Protease</keyword>
<dbReference type="PANTHER" id="PTHR23402:SF1">
    <property type="entry name" value="PYROGLUTAMYL-PEPTIDASE I"/>
    <property type="match status" value="1"/>
</dbReference>
<name>A0A2H1VJS5_SPOFR</name>
<dbReference type="PIRSF" id="PIRSF015592">
    <property type="entry name" value="Prld-crbxl_pptds"/>
    <property type="match status" value="1"/>
</dbReference>
<gene>
    <name evidence="6" type="ORF">SFRICE_003488</name>
</gene>
<evidence type="ECO:0000256" key="1">
    <source>
        <dbReference type="ARBA" id="ARBA00006641"/>
    </source>
</evidence>
<dbReference type="EMBL" id="ODYU01002684">
    <property type="protein sequence ID" value="SOQ40504.1"/>
    <property type="molecule type" value="Genomic_DNA"/>
</dbReference>
<dbReference type="GO" id="GO:0005829">
    <property type="term" value="C:cytosol"/>
    <property type="evidence" value="ECO:0007669"/>
    <property type="project" value="InterPro"/>
</dbReference>
<dbReference type="GO" id="GO:0006508">
    <property type="term" value="P:proteolysis"/>
    <property type="evidence" value="ECO:0007669"/>
    <property type="project" value="UniProtKB-KW"/>
</dbReference>
<evidence type="ECO:0000256" key="3">
    <source>
        <dbReference type="ARBA" id="ARBA00022670"/>
    </source>
</evidence>
<reference evidence="6" key="1">
    <citation type="submission" date="2016-07" db="EMBL/GenBank/DDBJ databases">
        <authorList>
            <person name="Bretaudeau A."/>
        </authorList>
    </citation>
    <scope>NUCLEOTIDE SEQUENCE</scope>
    <source>
        <strain evidence="6">Rice</strain>
        <tissue evidence="6">Whole body</tissue>
    </source>
</reference>
<dbReference type="PANTHER" id="PTHR23402">
    <property type="entry name" value="PROTEASE FAMILY C15 PYROGLUTAMYL-PEPTIDASE I-RELATED"/>
    <property type="match status" value="1"/>
</dbReference>
<protein>
    <submittedName>
        <fullName evidence="6">SFRICE_003488</fullName>
    </submittedName>
</protein>
<keyword evidence="4" id="KW-0378">Hydrolase</keyword>
<keyword evidence="2" id="KW-0963">Cytoplasm</keyword>
<accession>A0A2H1VJS5</accession>
<keyword evidence="5" id="KW-0788">Thiol protease</keyword>
<sequence length="209" mass="23796">MGTKRVLLTGFGPFQEVKANVSWEAVESVDAVRINKRDTKSIKSSEDIELFKEKIEVRYDVVEEHVPELWTRYQPDLTIHVGVHGESFLSLESQASRTGYTYEDNTKSCPVDNKHSRDGPDFICTELCLHKVKEEFNKISPVKGLKAEVSNCAGKFICEYTYYTSLVHDTQCRQRTLFIHVPVDGCPEQIALCLERIVEICLEQLSCSS</sequence>
<proteinExistence type="inferred from homology"/>
<dbReference type="SUPFAM" id="SSF53182">
    <property type="entry name" value="Pyrrolidone carboxyl peptidase (pyroglutamate aminopeptidase)"/>
    <property type="match status" value="1"/>
</dbReference>
<organism evidence="6">
    <name type="scientific">Spodoptera frugiperda</name>
    <name type="common">Fall armyworm</name>
    <dbReference type="NCBI Taxonomy" id="7108"/>
    <lineage>
        <taxon>Eukaryota</taxon>
        <taxon>Metazoa</taxon>
        <taxon>Ecdysozoa</taxon>
        <taxon>Arthropoda</taxon>
        <taxon>Hexapoda</taxon>
        <taxon>Insecta</taxon>
        <taxon>Pterygota</taxon>
        <taxon>Neoptera</taxon>
        <taxon>Endopterygota</taxon>
        <taxon>Lepidoptera</taxon>
        <taxon>Glossata</taxon>
        <taxon>Ditrysia</taxon>
        <taxon>Noctuoidea</taxon>
        <taxon>Noctuidae</taxon>
        <taxon>Amphipyrinae</taxon>
        <taxon>Spodoptera</taxon>
    </lineage>
</organism>
<evidence type="ECO:0000256" key="5">
    <source>
        <dbReference type="ARBA" id="ARBA00022807"/>
    </source>
</evidence>
<dbReference type="Gene3D" id="3.40.630.20">
    <property type="entry name" value="Peptidase C15, pyroglutamyl peptidase I-like"/>
    <property type="match status" value="1"/>
</dbReference>
<dbReference type="InterPro" id="IPR000816">
    <property type="entry name" value="Peptidase_C15"/>
</dbReference>
<comment type="similarity">
    <text evidence="1">Belongs to the peptidase C15 family.</text>
</comment>